<name>A0A0C2VI40_9BACL</name>
<dbReference type="CDD" id="cd00560">
    <property type="entry name" value="PanC"/>
    <property type="match status" value="1"/>
</dbReference>
<dbReference type="RefSeq" id="WP_041090085.1">
    <property type="nucleotide sequence ID" value="NZ_JXRP01000019.1"/>
</dbReference>
<dbReference type="UniPathway" id="UPA00028">
    <property type="reaction ID" value="UER00005"/>
</dbReference>
<dbReference type="Pfam" id="PF02569">
    <property type="entry name" value="Pantoate_ligase"/>
    <property type="match status" value="1"/>
</dbReference>
<dbReference type="EMBL" id="JXRP01000019">
    <property type="protein sequence ID" value="KIL44176.1"/>
    <property type="molecule type" value="Genomic_DNA"/>
</dbReference>
<feature type="binding site" evidence="8">
    <location>
        <position position="61"/>
    </location>
    <ligand>
        <name>beta-alanine</name>
        <dbReference type="ChEBI" id="CHEBI:57966"/>
    </ligand>
</feature>
<proteinExistence type="inferred from homology"/>
<evidence type="ECO:0000256" key="6">
    <source>
        <dbReference type="ARBA" id="ARBA00022840"/>
    </source>
</evidence>
<feature type="binding site" evidence="8">
    <location>
        <position position="61"/>
    </location>
    <ligand>
        <name>(R)-pantoate</name>
        <dbReference type="ChEBI" id="CHEBI:15980"/>
    </ligand>
</feature>
<organism evidence="9 10">
    <name type="scientific">Jeotgalibacillus soli</name>
    <dbReference type="NCBI Taxonomy" id="889306"/>
    <lineage>
        <taxon>Bacteria</taxon>
        <taxon>Bacillati</taxon>
        <taxon>Bacillota</taxon>
        <taxon>Bacilli</taxon>
        <taxon>Bacillales</taxon>
        <taxon>Caryophanaceae</taxon>
        <taxon>Jeotgalibacillus</taxon>
    </lineage>
</organism>
<dbReference type="OrthoDB" id="9773087at2"/>
<feature type="binding site" evidence="8">
    <location>
        <position position="153"/>
    </location>
    <ligand>
        <name>(R)-pantoate</name>
        <dbReference type="ChEBI" id="CHEBI:15980"/>
    </ligand>
</feature>
<comment type="similarity">
    <text evidence="2 8">Belongs to the pantothenate synthetase family.</text>
</comment>
<evidence type="ECO:0000256" key="7">
    <source>
        <dbReference type="ARBA" id="ARBA00048258"/>
    </source>
</evidence>
<dbReference type="PANTHER" id="PTHR21299:SF1">
    <property type="entry name" value="PANTOATE--BETA-ALANINE LIGASE"/>
    <property type="match status" value="1"/>
</dbReference>
<evidence type="ECO:0000313" key="9">
    <source>
        <dbReference type="EMBL" id="KIL44176.1"/>
    </source>
</evidence>
<evidence type="ECO:0000256" key="3">
    <source>
        <dbReference type="ARBA" id="ARBA00022598"/>
    </source>
</evidence>
<gene>
    <name evidence="8" type="primary">panC</name>
    <name evidence="9" type="ORF">KP78_31400</name>
</gene>
<dbReference type="Gene3D" id="3.40.50.620">
    <property type="entry name" value="HUPs"/>
    <property type="match status" value="1"/>
</dbReference>
<keyword evidence="4 8" id="KW-0566">Pantothenate biosynthesis</keyword>
<keyword evidence="8" id="KW-0963">Cytoplasm</keyword>
<comment type="subunit">
    <text evidence="8">Homodimer.</text>
</comment>
<reference evidence="9 10" key="1">
    <citation type="submission" date="2015-01" db="EMBL/GenBank/DDBJ databases">
        <title>Genome sequencing of Jeotgalibacillus soli.</title>
        <authorList>
            <person name="Goh K.M."/>
            <person name="Chan K.-G."/>
            <person name="Yaakop A.S."/>
            <person name="Ee R."/>
            <person name="Gan H.M."/>
            <person name="Chan C.S."/>
        </authorList>
    </citation>
    <scope>NUCLEOTIDE SEQUENCE [LARGE SCALE GENOMIC DNA]</scope>
    <source>
        <strain evidence="9 10">P9</strain>
    </source>
</reference>
<dbReference type="InterPro" id="IPR042176">
    <property type="entry name" value="Pantoate_ligase_C"/>
</dbReference>
<keyword evidence="3 8" id="KW-0436">Ligase</keyword>
<dbReference type="HAMAP" id="MF_00158">
    <property type="entry name" value="PanC"/>
    <property type="match status" value="1"/>
</dbReference>
<comment type="pathway">
    <text evidence="1 8">Cofactor biosynthesis; (R)-pantothenate biosynthesis; (R)-pantothenate from (R)-pantoate and beta-alanine: step 1/1.</text>
</comment>
<comment type="function">
    <text evidence="8">Catalyzes the condensation of pantoate with beta-alanine in an ATP-dependent reaction via a pantoyl-adenylate intermediate.</text>
</comment>
<dbReference type="PATRIC" id="fig|889306.3.peg.3153"/>
<feature type="binding site" evidence="8">
    <location>
        <position position="176"/>
    </location>
    <ligand>
        <name>ATP</name>
        <dbReference type="ChEBI" id="CHEBI:30616"/>
    </ligand>
</feature>
<evidence type="ECO:0000256" key="4">
    <source>
        <dbReference type="ARBA" id="ARBA00022655"/>
    </source>
</evidence>
<comment type="caution">
    <text evidence="9">The sequence shown here is derived from an EMBL/GenBank/DDBJ whole genome shotgun (WGS) entry which is preliminary data.</text>
</comment>
<accession>A0A0C2VI40</accession>
<dbReference type="NCBIfam" id="TIGR00125">
    <property type="entry name" value="cyt_tran_rel"/>
    <property type="match status" value="1"/>
</dbReference>
<dbReference type="AlphaFoldDB" id="A0A0C2VI40"/>
<protein>
    <recommendedName>
        <fullName evidence="8">Pantothenate synthetase</fullName>
        <shortName evidence="8">PS</shortName>
        <ecNumber evidence="8">6.3.2.1</ecNumber>
    </recommendedName>
    <alternativeName>
        <fullName evidence="8">Pantoate--beta-alanine ligase</fullName>
    </alternativeName>
    <alternativeName>
        <fullName evidence="8">Pantoate-activating enzyme</fullName>
    </alternativeName>
</protein>
<comment type="miscellaneous">
    <text evidence="8">The reaction proceeds by a bi uni uni bi ping pong mechanism.</text>
</comment>
<feature type="binding site" evidence="8">
    <location>
        <begin position="147"/>
        <end position="150"/>
    </location>
    <ligand>
        <name>ATP</name>
        <dbReference type="ChEBI" id="CHEBI:30616"/>
    </ligand>
</feature>
<evidence type="ECO:0000256" key="8">
    <source>
        <dbReference type="HAMAP-Rule" id="MF_00158"/>
    </source>
</evidence>
<dbReference type="PANTHER" id="PTHR21299">
    <property type="entry name" value="CYTIDYLATE KINASE/PANTOATE-BETA-ALANINE LIGASE"/>
    <property type="match status" value="1"/>
</dbReference>
<sequence>MKIITSVNEMQEQAGKWRVEGKSVGFVPTMGFLHEGHLTLVQQSTQACDITVMSIFVNPLQFGPNEDFELYPRNIEQDQKHAEAAGVDVLFCPTAKELYPQELPVKMVAVKRTDRLCGVSRPGHFDGVVTVLSILFHVVQPTVAYFGRKDAQQVAVVQGLVEAYRYPVKIVAIDTVRESDGLAKSSRNVYLSNQEREEAPFLFKALTHAKKLAKNHSTEEILKETESIILNNTSGKIDYIEMLSYPYLEKIQFAKGTVIIALAVQFSQARLIDNVVFTLEEG</sequence>
<comment type="subcellular location">
    <subcellularLocation>
        <location evidence="8">Cytoplasm</location>
    </subcellularLocation>
</comment>
<feature type="binding site" evidence="8">
    <location>
        <begin position="30"/>
        <end position="37"/>
    </location>
    <ligand>
        <name>ATP</name>
        <dbReference type="ChEBI" id="CHEBI:30616"/>
    </ligand>
</feature>
<dbReference type="NCBIfam" id="TIGR00018">
    <property type="entry name" value="panC"/>
    <property type="match status" value="1"/>
</dbReference>
<keyword evidence="5 8" id="KW-0547">Nucleotide-binding</keyword>
<keyword evidence="10" id="KW-1185">Reference proteome</keyword>
<feature type="binding site" evidence="8">
    <location>
        <begin position="184"/>
        <end position="187"/>
    </location>
    <ligand>
        <name>ATP</name>
        <dbReference type="ChEBI" id="CHEBI:30616"/>
    </ligand>
</feature>
<dbReference type="GO" id="GO:0005829">
    <property type="term" value="C:cytosol"/>
    <property type="evidence" value="ECO:0007669"/>
    <property type="project" value="TreeGrafter"/>
</dbReference>
<dbReference type="GO" id="GO:0005524">
    <property type="term" value="F:ATP binding"/>
    <property type="evidence" value="ECO:0007669"/>
    <property type="project" value="UniProtKB-KW"/>
</dbReference>
<dbReference type="SUPFAM" id="SSF52374">
    <property type="entry name" value="Nucleotidylyl transferase"/>
    <property type="match status" value="1"/>
</dbReference>
<evidence type="ECO:0000256" key="1">
    <source>
        <dbReference type="ARBA" id="ARBA00004990"/>
    </source>
</evidence>
<dbReference type="Proteomes" id="UP000031938">
    <property type="component" value="Unassembled WGS sequence"/>
</dbReference>
<dbReference type="FunFam" id="3.40.50.620:FF:000013">
    <property type="entry name" value="Pantothenate synthetase"/>
    <property type="match status" value="1"/>
</dbReference>
<feature type="active site" description="Proton donor" evidence="8">
    <location>
        <position position="37"/>
    </location>
</feature>
<dbReference type="EC" id="6.3.2.1" evidence="8"/>
<dbReference type="Gene3D" id="3.30.1300.10">
    <property type="entry name" value="Pantoate-beta-alanine ligase, C-terminal domain"/>
    <property type="match status" value="1"/>
</dbReference>
<dbReference type="InterPro" id="IPR003721">
    <property type="entry name" value="Pantoate_ligase"/>
</dbReference>
<dbReference type="GO" id="GO:0004592">
    <property type="term" value="F:pantoate-beta-alanine ligase activity"/>
    <property type="evidence" value="ECO:0007669"/>
    <property type="project" value="UniProtKB-UniRule"/>
</dbReference>
<evidence type="ECO:0000256" key="5">
    <source>
        <dbReference type="ARBA" id="ARBA00022741"/>
    </source>
</evidence>
<evidence type="ECO:0000313" key="10">
    <source>
        <dbReference type="Proteomes" id="UP000031938"/>
    </source>
</evidence>
<evidence type="ECO:0000256" key="2">
    <source>
        <dbReference type="ARBA" id="ARBA00009256"/>
    </source>
</evidence>
<dbReference type="InterPro" id="IPR004821">
    <property type="entry name" value="Cyt_trans-like"/>
</dbReference>
<keyword evidence="6 8" id="KW-0067">ATP-binding</keyword>
<dbReference type="STRING" id="889306.KP78_31400"/>
<dbReference type="InterPro" id="IPR014729">
    <property type="entry name" value="Rossmann-like_a/b/a_fold"/>
</dbReference>
<comment type="catalytic activity">
    <reaction evidence="7 8">
        <text>(R)-pantoate + beta-alanine + ATP = (R)-pantothenate + AMP + diphosphate + H(+)</text>
        <dbReference type="Rhea" id="RHEA:10912"/>
        <dbReference type="ChEBI" id="CHEBI:15378"/>
        <dbReference type="ChEBI" id="CHEBI:15980"/>
        <dbReference type="ChEBI" id="CHEBI:29032"/>
        <dbReference type="ChEBI" id="CHEBI:30616"/>
        <dbReference type="ChEBI" id="CHEBI:33019"/>
        <dbReference type="ChEBI" id="CHEBI:57966"/>
        <dbReference type="ChEBI" id="CHEBI:456215"/>
        <dbReference type="EC" id="6.3.2.1"/>
    </reaction>
</comment>
<dbReference type="GO" id="GO:0015940">
    <property type="term" value="P:pantothenate biosynthetic process"/>
    <property type="evidence" value="ECO:0007669"/>
    <property type="project" value="UniProtKB-UniRule"/>
</dbReference>